<dbReference type="GO" id="GO:0005524">
    <property type="term" value="F:ATP binding"/>
    <property type="evidence" value="ECO:0007669"/>
    <property type="project" value="InterPro"/>
</dbReference>
<evidence type="ECO:0000313" key="3">
    <source>
        <dbReference type="EMBL" id="MBB3997221.1"/>
    </source>
</evidence>
<gene>
    <name evidence="3" type="ORF">GGR04_001042</name>
</gene>
<accession>A0A7W6E9G7</accession>
<proteinExistence type="predicted"/>
<dbReference type="SMART" id="SM00760">
    <property type="entry name" value="Bac_DnaA_C"/>
    <property type="match status" value="1"/>
</dbReference>
<evidence type="ECO:0000256" key="1">
    <source>
        <dbReference type="SAM" id="Coils"/>
    </source>
</evidence>
<keyword evidence="1" id="KW-0175">Coiled coil</keyword>
<dbReference type="RefSeq" id="WP_183198517.1">
    <property type="nucleotide sequence ID" value="NZ_JACIEK010000001.1"/>
</dbReference>
<evidence type="ECO:0000313" key="4">
    <source>
        <dbReference type="Proteomes" id="UP000542776"/>
    </source>
</evidence>
<organism evidence="3 4">
    <name type="scientific">Aureimonas pseudogalii</name>
    <dbReference type="NCBI Taxonomy" id="1744844"/>
    <lineage>
        <taxon>Bacteria</taxon>
        <taxon>Pseudomonadati</taxon>
        <taxon>Pseudomonadota</taxon>
        <taxon>Alphaproteobacteria</taxon>
        <taxon>Hyphomicrobiales</taxon>
        <taxon>Aurantimonadaceae</taxon>
        <taxon>Aureimonas</taxon>
    </lineage>
</organism>
<comment type="caution">
    <text evidence="3">The sequence shown here is derived from an EMBL/GenBank/DDBJ whole genome shotgun (WGS) entry which is preliminary data.</text>
</comment>
<keyword evidence="4" id="KW-1185">Reference proteome</keyword>
<evidence type="ECO:0000259" key="2">
    <source>
        <dbReference type="SMART" id="SM00760"/>
    </source>
</evidence>
<feature type="coiled-coil region" evidence="1">
    <location>
        <begin position="31"/>
        <end position="72"/>
    </location>
</feature>
<reference evidence="3 4" key="1">
    <citation type="submission" date="2020-08" db="EMBL/GenBank/DDBJ databases">
        <title>Genomic Encyclopedia of Type Strains, Phase IV (KMG-IV): sequencing the most valuable type-strain genomes for metagenomic binning, comparative biology and taxonomic classification.</title>
        <authorList>
            <person name="Goeker M."/>
        </authorList>
    </citation>
    <scope>NUCLEOTIDE SEQUENCE [LARGE SCALE GENOMIC DNA]</scope>
    <source>
        <strain evidence="3 4">DSM 102238</strain>
    </source>
</reference>
<dbReference type="InterPro" id="IPR010921">
    <property type="entry name" value="Trp_repressor/repl_initiator"/>
</dbReference>
<dbReference type="AlphaFoldDB" id="A0A7W6E9G7"/>
<name>A0A7W6E9G7_9HYPH</name>
<dbReference type="InterPro" id="IPR013159">
    <property type="entry name" value="DnaA_C"/>
</dbReference>
<dbReference type="Pfam" id="PF08299">
    <property type="entry name" value="Bac_DnaA_C"/>
    <property type="match status" value="1"/>
</dbReference>
<dbReference type="GO" id="GO:0006270">
    <property type="term" value="P:DNA replication initiation"/>
    <property type="evidence" value="ECO:0007669"/>
    <property type="project" value="InterPro"/>
</dbReference>
<dbReference type="Proteomes" id="UP000542776">
    <property type="component" value="Unassembled WGS sequence"/>
</dbReference>
<dbReference type="SUPFAM" id="SSF48295">
    <property type="entry name" value="TrpR-like"/>
    <property type="match status" value="1"/>
</dbReference>
<sequence>MNFIAIATNTQRGIVQRRIDPELVPILRSQIAELETELQAEKHAKRRAEKDAKEKTDLIFDLKDKIEILEERLARYTPSAATARDVLNEVSAFHQVPTHVIIGTRGSAKVINARQHAAYEIRRRCPWVSYPEMARLLCRDHTTLLYAVGKWPEKAKALGIPVLPLDEVPE</sequence>
<feature type="domain" description="Chromosomal replication initiator DnaA C-terminal" evidence="2">
    <location>
        <begin position="82"/>
        <end position="151"/>
    </location>
</feature>
<protein>
    <submittedName>
        <fullName evidence="3">Chromosomal replication initiation ATPase DnaA</fullName>
    </submittedName>
</protein>
<dbReference type="Gene3D" id="1.10.1750.10">
    <property type="match status" value="1"/>
</dbReference>
<dbReference type="GO" id="GO:0043565">
    <property type="term" value="F:sequence-specific DNA binding"/>
    <property type="evidence" value="ECO:0007669"/>
    <property type="project" value="InterPro"/>
</dbReference>
<dbReference type="EMBL" id="JACIEK010000001">
    <property type="protein sequence ID" value="MBB3997221.1"/>
    <property type="molecule type" value="Genomic_DNA"/>
</dbReference>
<dbReference type="GO" id="GO:0006275">
    <property type="term" value="P:regulation of DNA replication"/>
    <property type="evidence" value="ECO:0007669"/>
    <property type="project" value="InterPro"/>
</dbReference>